<comment type="caution">
    <text evidence="2">The sequence shown here is derived from an EMBL/GenBank/DDBJ whole genome shotgun (WGS) entry which is preliminary data.</text>
</comment>
<organism evidence="2 3">
    <name type="scientific">Haloarcula nitratireducens</name>
    <dbReference type="NCBI Taxonomy" id="2487749"/>
    <lineage>
        <taxon>Archaea</taxon>
        <taxon>Methanobacteriati</taxon>
        <taxon>Methanobacteriota</taxon>
        <taxon>Stenosarchaea group</taxon>
        <taxon>Halobacteria</taxon>
        <taxon>Halobacteriales</taxon>
        <taxon>Haloarculaceae</taxon>
        <taxon>Haloarcula</taxon>
    </lineage>
</organism>
<dbReference type="InterPro" id="IPR040624">
    <property type="entry name" value="HalOD1"/>
</dbReference>
<dbReference type="AlphaFoldDB" id="A0AAW4P6D5"/>
<sequence length="80" mass="8570">MTTGEEPRPDAVGSVVHEIVDRIAAREGVEPTALPTLSEYTDPAALNALLEATESIEVTLELYGYEVTVDGDGTVRIRPT</sequence>
<evidence type="ECO:0000313" key="3">
    <source>
        <dbReference type="Proteomes" id="UP001430455"/>
    </source>
</evidence>
<proteinExistence type="predicted"/>
<dbReference type="Proteomes" id="UP001430455">
    <property type="component" value="Unassembled WGS sequence"/>
</dbReference>
<keyword evidence="3" id="KW-1185">Reference proteome</keyword>
<accession>A0AAW4P6D5</accession>
<evidence type="ECO:0000259" key="1">
    <source>
        <dbReference type="Pfam" id="PF18545"/>
    </source>
</evidence>
<feature type="domain" description="Halobacterial output" evidence="1">
    <location>
        <begin position="14"/>
        <end position="79"/>
    </location>
</feature>
<reference evidence="2 3" key="1">
    <citation type="submission" date="2021-06" db="EMBL/GenBank/DDBJ databases">
        <title>Halomicroarcula sp. a new haloarchaeum isolated from saline soil.</title>
        <authorList>
            <person name="Duran-Viseras A."/>
            <person name="Sanchez-Porro C."/>
            <person name="Ventosa A."/>
        </authorList>
    </citation>
    <scope>NUCLEOTIDE SEQUENCE [LARGE SCALE GENOMIC DNA]</scope>
    <source>
        <strain evidence="2 3">F27</strain>
    </source>
</reference>
<name>A0AAW4P6D5_9EURY</name>
<gene>
    <name evidence="2" type="ORF">EGH23_00310</name>
</gene>
<evidence type="ECO:0000313" key="2">
    <source>
        <dbReference type="EMBL" id="MBX0293318.1"/>
    </source>
</evidence>
<dbReference type="RefSeq" id="WP_220578046.1">
    <property type="nucleotide sequence ID" value="NZ_RKLT01000001.1"/>
</dbReference>
<dbReference type="Pfam" id="PF18545">
    <property type="entry name" value="HalOD1"/>
    <property type="match status" value="1"/>
</dbReference>
<protein>
    <recommendedName>
        <fullName evidence="1">Halobacterial output domain-containing protein</fullName>
    </recommendedName>
</protein>
<dbReference type="EMBL" id="RKLT01000001">
    <property type="protein sequence ID" value="MBX0293318.1"/>
    <property type="molecule type" value="Genomic_DNA"/>
</dbReference>